<reference evidence="5" key="1">
    <citation type="journal article" date="2014" name="Front. Microbiol.">
        <title>High frequency of phylogenetically diverse reductive dehalogenase-homologous genes in deep subseafloor sedimentary metagenomes.</title>
        <authorList>
            <person name="Kawai M."/>
            <person name="Futagami T."/>
            <person name="Toyoda A."/>
            <person name="Takaki Y."/>
            <person name="Nishi S."/>
            <person name="Hori S."/>
            <person name="Arai W."/>
            <person name="Tsubouchi T."/>
            <person name="Morono Y."/>
            <person name="Uchiyama I."/>
            <person name="Ito T."/>
            <person name="Fujiyama A."/>
            <person name="Inagaki F."/>
            <person name="Takami H."/>
        </authorList>
    </citation>
    <scope>NUCLEOTIDE SEQUENCE</scope>
    <source>
        <strain evidence="5">Expedition CK06-06</strain>
    </source>
</reference>
<feature type="domain" description="Aminotransferase class I/classII large" evidence="4">
    <location>
        <begin position="18"/>
        <end position="241"/>
    </location>
</feature>
<feature type="non-terminal residue" evidence="5">
    <location>
        <position position="242"/>
    </location>
</feature>
<sequence length="242" mass="26701">MFVEINRKIAEKRAKGIDIISFAIGDPDLPTPPHVIDKLCQAAHKPVNHRYPETSGLPELCQAIARWYQQRFGVSLDPGKEVLPLIGSKEGIGHVSFCLIDSGDIALVPNPSYPVYSSSTLLAGGEPYFMPLTEKNGFLPDLEAIPGDVLKKSKLLWLNYPNNPTGAVACLDYFEKVVQFAKKHNLAICHDAPYTEVAFDGYEPPSFLQVPEARDVGIEFHSLSKTYNMTGWRIGMAVGNTK</sequence>
<comment type="cofactor">
    <cofactor evidence="1">
        <name>pyridoxal 5'-phosphate</name>
        <dbReference type="ChEBI" id="CHEBI:597326"/>
    </cofactor>
</comment>
<evidence type="ECO:0000313" key="5">
    <source>
        <dbReference type="EMBL" id="GAI38482.1"/>
    </source>
</evidence>
<name>X1N3B3_9ZZZZ</name>
<dbReference type="InterPro" id="IPR004839">
    <property type="entry name" value="Aminotransferase_I/II_large"/>
</dbReference>
<dbReference type="Pfam" id="PF00155">
    <property type="entry name" value="Aminotran_1_2"/>
    <property type="match status" value="1"/>
</dbReference>
<dbReference type="InterPro" id="IPR015422">
    <property type="entry name" value="PyrdxlP-dep_Trfase_small"/>
</dbReference>
<dbReference type="EMBL" id="BARV01031512">
    <property type="protein sequence ID" value="GAI38482.1"/>
    <property type="molecule type" value="Genomic_DNA"/>
</dbReference>
<protein>
    <recommendedName>
        <fullName evidence="4">Aminotransferase class I/classII large domain-containing protein</fullName>
    </recommendedName>
</protein>
<dbReference type="GO" id="GO:0008483">
    <property type="term" value="F:transaminase activity"/>
    <property type="evidence" value="ECO:0007669"/>
    <property type="project" value="UniProtKB-KW"/>
</dbReference>
<dbReference type="AlphaFoldDB" id="X1N3B3"/>
<evidence type="ECO:0000256" key="2">
    <source>
        <dbReference type="ARBA" id="ARBA00022576"/>
    </source>
</evidence>
<organism evidence="5">
    <name type="scientific">marine sediment metagenome</name>
    <dbReference type="NCBI Taxonomy" id="412755"/>
    <lineage>
        <taxon>unclassified sequences</taxon>
        <taxon>metagenomes</taxon>
        <taxon>ecological metagenomes</taxon>
    </lineage>
</organism>
<dbReference type="SUPFAM" id="SSF53383">
    <property type="entry name" value="PLP-dependent transferases"/>
    <property type="match status" value="1"/>
</dbReference>
<gene>
    <name evidence="5" type="ORF">S06H3_49848</name>
</gene>
<dbReference type="Gene3D" id="3.40.640.10">
    <property type="entry name" value="Type I PLP-dependent aspartate aminotransferase-like (Major domain)"/>
    <property type="match status" value="1"/>
</dbReference>
<dbReference type="GO" id="GO:0030170">
    <property type="term" value="F:pyridoxal phosphate binding"/>
    <property type="evidence" value="ECO:0007669"/>
    <property type="project" value="InterPro"/>
</dbReference>
<evidence type="ECO:0000256" key="1">
    <source>
        <dbReference type="ARBA" id="ARBA00001933"/>
    </source>
</evidence>
<dbReference type="Gene3D" id="3.90.1150.10">
    <property type="entry name" value="Aspartate Aminotransferase, domain 1"/>
    <property type="match status" value="1"/>
</dbReference>
<dbReference type="CDD" id="cd00609">
    <property type="entry name" value="AAT_like"/>
    <property type="match status" value="1"/>
</dbReference>
<proteinExistence type="predicted"/>
<dbReference type="InterPro" id="IPR004838">
    <property type="entry name" value="NHTrfase_class1_PyrdxlP-BS"/>
</dbReference>
<dbReference type="PANTHER" id="PTHR42832">
    <property type="entry name" value="AMINO ACID AMINOTRANSFERASE"/>
    <property type="match status" value="1"/>
</dbReference>
<keyword evidence="3" id="KW-0808">Transferase</keyword>
<keyword evidence="2" id="KW-0032">Aminotransferase</keyword>
<dbReference type="PROSITE" id="PS00105">
    <property type="entry name" value="AA_TRANSFER_CLASS_1"/>
    <property type="match status" value="1"/>
</dbReference>
<dbReference type="InterPro" id="IPR050881">
    <property type="entry name" value="LL-DAP_aminotransferase"/>
</dbReference>
<evidence type="ECO:0000259" key="4">
    <source>
        <dbReference type="Pfam" id="PF00155"/>
    </source>
</evidence>
<dbReference type="InterPro" id="IPR015421">
    <property type="entry name" value="PyrdxlP-dep_Trfase_major"/>
</dbReference>
<comment type="caution">
    <text evidence="5">The sequence shown here is derived from an EMBL/GenBank/DDBJ whole genome shotgun (WGS) entry which is preliminary data.</text>
</comment>
<evidence type="ECO:0000256" key="3">
    <source>
        <dbReference type="ARBA" id="ARBA00022679"/>
    </source>
</evidence>
<accession>X1N3B3</accession>
<dbReference type="PANTHER" id="PTHR42832:SF3">
    <property type="entry name" value="L-GLUTAMINE--4-(METHYLSULFANYL)-2-OXOBUTANOATE AMINOTRANSFERASE"/>
    <property type="match status" value="1"/>
</dbReference>
<dbReference type="InterPro" id="IPR015424">
    <property type="entry name" value="PyrdxlP-dep_Trfase"/>
</dbReference>